<organism evidence="1 2">
    <name type="scientific">Lophiostoma macrostomum CBS 122681</name>
    <dbReference type="NCBI Taxonomy" id="1314788"/>
    <lineage>
        <taxon>Eukaryota</taxon>
        <taxon>Fungi</taxon>
        <taxon>Dikarya</taxon>
        <taxon>Ascomycota</taxon>
        <taxon>Pezizomycotina</taxon>
        <taxon>Dothideomycetes</taxon>
        <taxon>Pleosporomycetidae</taxon>
        <taxon>Pleosporales</taxon>
        <taxon>Lophiostomataceae</taxon>
        <taxon>Lophiostoma</taxon>
    </lineage>
</organism>
<accession>A0A6A6TQZ7</accession>
<keyword evidence="2" id="KW-1185">Reference proteome</keyword>
<dbReference type="AlphaFoldDB" id="A0A6A6TQZ7"/>
<reference evidence="1" key="1">
    <citation type="journal article" date="2020" name="Stud. Mycol.">
        <title>101 Dothideomycetes genomes: a test case for predicting lifestyles and emergence of pathogens.</title>
        <authorList>
            <person name="Haridas S."/>
            <person name="Albert R."/>
            <person name="Binder M."/>
            <person name="Bloem J."/>
            <person name="Labutti K."/>
            <person name="Salamov A."/>
            <person name="Andreopoulos B."/>
            <person name="Baker S."/>
            <person name="Barry K."/>
            <person name="Bills G."/>
            <person name="Bluhm B."/>
            <person name="Cannon C."/>
            <person name="Castanera R."/>
            <person name="Culley D."/>
            <person name="Daum C."/>
            <person name="Ezra D."/>
            <person name="Gonzalez J."/>
            <person name="Henrissat B."/>
            <person name="Kuo A."/>
            <person name="Liang C."/>
            <person name="Lipzen A."/>
            <person name="Lutzoni F."/>
            <person name="Magnuson J."/>
            <person name="Mondo S."/>
            <person name="Nolan M."/>
            <person name="Ohm R."/>
            <person name="Pangilinan J."/>
            <person name="Park H.-J."/>
            <person name="Ramirez L."/>
            <person name="Alfaro M."/>
            <person name="Sun H."/>
            <person name="Tritt A."/>
            <person name="Yoshinaga Y."/>
            <person name="Zwiers L.-H."/>
            <person name="Turgeon B."/>
            <person name="Goodwin S."/>
            <person name="Spatafora J."/>
            <person name="Crous P."/>
            <person name="Grigoriev I."/>
        </authorList>
    </citation>
    <scope>NUCLEOTIDE SEQUENCE</scope>
    <source>
        <strain evidence="1">CBS 122681</strain>
    </source>
</reference>
<dbReference type="Proteomes" id="UP000799324">
    <property type="component" value="Unassembled WGS sequence"/>
</dbReference>
<evidence type="ECO:0000313" key="1">
    <source>
        <dbReference type="EMBL" id="KAF2661393.1"/>
    </source>
</evidence>
<name>A0A6A6TQZ7_9PLEO</name>
<evidence type="ECO:0000313" key="2">
    <source>
        <dbReference type="Proteomes" id="UP000799324"/>
    </source>
</evidence>
<sequence>MFIQVPTRHHHSSRIVSHYQSYGKMRAIVDEAADCNFISEEKAMSLDLPYRSPRTGKHSWLSPEDKEVKAPGYNYKVMQHDSLKQFNVETYGRVRLWYPDRSGSTSYREKHFWVARGIPYDIIFGGRTREELDLNQLKKKTCLLPLELQGQDKRQHHSENYTSELGPYKAWYNLKNKFLQSEWV</sequence>
<proteinExistence type="predicted"/>
<dbReference type="EMBL" id="MU004294">
    <property type="protein sequence ID" value="KAF2661393.1"/>
    <property type="molecule type" value="Genomic_DNA"/>
</dbReference>
<protein>
    <submittedName>
        <fullName evidence="1">Uncharacterized protein</fullName>
    </submittedName>
</protein>
<gene>
    <name evidence="1" type="ORF">K491DRAFT_774065</name>
</gene>